<dbReference type="GO" id="GO:0016491">
    <property type="term" value="F:oxidoreductase activity"/>
    <property type="evidence" value="ECO:0007669"/>
    <property type="project" value="InterPro"/>
</dbReference>
<dbReference type="AlphaFoldDB" id="A0A512MBF6"/>
<dbReference type="Pfam" id="PF04116">
    <property type="entry name" value="FA_hydroxylase"/>
    <property type="match status" value="1"/>
</dbReference>
<comment type="caution">
    <text evidence="7">The sequence shown here is derived from an EMBL/GenBank/DDBJ whole genome shotgun (WGS) entry which is preliminary data.</text>
</comment>
<evidence type="ECO:0000313" key="8">
    <source>
        <dbReference type="Proteomes" id="UP000321577"/>
    </source>
</evidence>
<dbReference type="RefSeq" id="WP_146851619.1">
    <property type="nucleotide sequence ID" value="NZ_BKAG01000025.1"/>
</dbReference>
<accession>A0A512MBF6</accession>
<feature type="domain" description="Fatty acid hydroxylase" evidence="6">
    <location>
        <begin position="114"/>
        <end position="248"/>
    </location>
</feature>
<keyword evidence="4 5" id="KW-0472">Membrane</keyword>
<proteinExistence type="predicted"/>
<comment type="subcellular location">
    <subcellularLocation>
        <location evidence="1">Membrane</location>
    </subcellularLocation>
</comment>
<keyword evidence="8" id="KW-1185">Reference proteome</keyword>
<dbReference type="Proteomes" id="UP000321577">
    <property type="component" value="Unassembled WGS sequence"/>
</dbReference>
<evidence type="ECO:0000256" key="1">
    <source>
        <dbReference type="ARBA" id="ARBA00004370"/>
    </source>
</evidence>
<dbReference type="InterPro" id="IPR006694">
    <property type="entry name" value="Fatty_acid_hydroxylase"/>
</dbReference>
<dbReference type="InterPro" id="IPR050307">
    <property type="entry name" value="Sterol_Desaturase_Related"/>
</dbReference>
<keyword evidence="2 5" id="KW-0812">Transmembrane</keyword>
<name>A0A512MBF6_9BACT</name>
<evidence type="ECO:0000256" key="2">
    <source>
        <dbReference type="ARBA" id="ARBA00022692"/>
    </source>
</evidence>
<dbReference type="GO" id="GO:0005506">
    <property type="term" value="F:iron ion binding"/>
    <property type="evidence" value="ECO:0007669"/>
    <property type="project" value="InterPro"/>
</dbReference>
<feature type="transmembrane region" description="Helical" evidence="5">
    <location>
        <begin position="106"/>
        <end position="126"/>
    </location>
</feature>
<reference evidence="7 8" key="1">
    <citation type="submission" date="2019-07" db="EMBL/GenBank/DDBJ databases">
        <title>Whole genome shotgun sequence of Brevifollis gellanilyticus NBRC 108608.</title>
        <authorList>
            <person name="Hosoyama A."/>
            <person name="Uohara A."/>
            <person name="Ohji S."/>
            <person name="Ichikawa N."/>
        </authorList>
    </citation>
    <scope>NUCLEOTIDE SEQUENCE [LARGE SCALE GENOMIC DNA]</scope>
    <source>
        <strain evidence="7 8">NBRC 108608</strain>
    </source>
</reference>
<feature type="transmembrane region" description="Helical" evidence="5">
    <location>
        <begin position="69"/>
        <end position="94"/>
    </location>
</feature>
<sequence>MTFLLAARQGFRFPKIQQMLVGIAIEQWLRYAIFAGIAWLLAYVFFKKRWWRRKIIQRDPLPSDLRREFLWSLSTVVIYALVGTGTLLLGRPGWLKIYKNIGDYGWLWFFASIVVAIFIHDAYFYWTHRLMHHRKLFRLFHKVHHQSTNPSPWASYSFAPLEAVVQAGIFPLLVLTMPMHPIAFLVFMIWQITFNVAGHTGYEFYPRWMLQTWFGKFINTPTNHIQHHEKMRGNYGLYFNLWDRLLGTNHKDYEARFQEVTTRPHPHTPA</sequence>
<dbReference type="PANTHER" id="PTHR11863">
    <property type="entry name" value="STEROL DESATURASE"/>
    <property type="match status" value="1"/>
</dbReference>
<dbReference type="GO" id="GO:0016020">
    <property type="term" value="C:membrane"/>
    <property type="evidence" value="ECO:0007669"/>
    <property type="project" value="UniProtKB-SubCell"/>
</dbReference>
<organism evidence="7 8">
    <name type="scientific">Brevifollis gellanilyticus</name>
    <dbReference type="NCBI Taxonomy" id="748831"/>
    <lineage>
        <taxon>Bacteria</taxon>
        <taxon>Pseudomonadati</taxon>
        <taxon>Verrucomicrobiota</taxon>
        <taxon>Verrucomicrobiia</taxon>
        <taxon>Verrucomicrobiales</taxon>
        <taxon>Verrucomicrobiaceae</taxon>
    </lineage>
</organism>
<keyword evidence="3 5" id="KW-1133">Transmembrane helix</keyword>
<evidence type="ECO:0000256" key="5">
    <source>
        <dbReference type="SAM" id="Phobius"/>
    </source>
</evidence>
<dbReference type="OrthoDB" id="9770329at2"/>
<dbReference type="GO" id="GO:0008610">
    <property type="term" value="P:lipid biosynthetic process"/>
    <property type="evidence" value="ECO:0007669"/>
    <property type="project" value="InterPro"/>
</dbReference>
<evidence type="ECO:0000256" key="3">
    <source>
        <dbReference type="ARBA" id="ARBA00022989"/>
    </source>
</evidence>
<feature type="transmembrane region" description="Helical" evidence="5">
    <location>
        <begin position="169"/>
        <end position="190"/>
    </location>
</feature>
<evidence type="ECO:0000259" key="6">
    <source>
        <dbReference type="Pfam" id="PF04116"/>
    </source>
</evidence>
<evidence type="ECO:0000256" key="4">
    <source>
        <dbReference type="ARBA" id="ARBA00023136"/>
    </source>
</evidence>
<protein>
    <submittedName>
        <fullName evidence="7">Sterol desaturase</fullName>
    </submittedName>
</protein>
<dbReference type="EMBL" id="BKAG01000025">
    <property type="protein sequence ID" value="GEP44063.1"/>
    <property type="molecule type" value="Genomic_DNA"/>
</dbReference>
<evidence type="ECO:0000313" key="7">
    <source>
        <dbReference type="EMBL" id="GEP44063.1"/>
    </source>
</evidence>
<gene>
    <name evidence="7" type="ORF">BGE01nite_33540</name>
</gene>
<feature type="transmembrane region" description="Helical" evidence="5">
    <location>
        <begin position="28"/>
        <end position="46"/>
    </location>
</feature>